<sequence length="86" mass="10291">MRFQRSIPNSLKLLLDLNKSIKTLHRRSQNWKKRKLPESELNYGLAAFWNVMGVHEESQQTERDKELLRSSSACYLEMLKQIRRSE</sequence>
<dbReference type="WBParaSite" id="Csp11.Scaffold577.g4483.t1">
    <property type="protein sequence ID" value="Csp11.Scaffold577.g4483.t1"/>
    <property type="gene ID" value="Csp11.Scaffold577.g4483"/>
</dbReference>
<keyword evidence="1" id="KW-1185">Reference proteome</keyword>
<organism evidence="1 2">
    <name type="scientific">Caenorhabditis tropicalis</name>
    <dbReference type="NCBI Taxonomy" id="1561998"/>
    <lineage>
        <taxon>Eukaryota</taxon>
        <taxon>Metazoa</taxon>
        <taxon>Ecdysozoa</taxon>
        <taxon>Nematoda</taxon>
        <taxon>Chromadorea</taxon>
        <taxon>Rhabditida</taxon>
        <taxon>Rhabditina</taxon>
        <taxon>Rhabditomorpha</taxon>
        <taxon>Rhabditoidea</taxon>
        <taxon>Rhabditidae</taxon>
        <taxon>Peloderinae</taxon>
        <taxon>Caenorhabditis</taxon>
    </lineage>
</organism>
<accession>A0A1I7TC25</accession>
<proteinExistence type="predicted"/>
<evidence type="ECO:0000313" key="1">
    <source>
        <dbReference type="Proteomes" id="UP000095282"/>
    </source>
</evidence>
<reference evidence="2" key="1">
    <citation type="submission" date="2016-11" db="UniProtKB">
        <authorList>
            <consortium name="WormBaseParasite"/>
        </authorList>
    </citation>
    <scope>IDENTIFICATION</scope>
</reference>
<dbReference type="AlphaFoldDB" id="A0A1I7TC25"/>
<dbReference type="Proteomes" id="UP000095282">
    <property type="component" value="Unplaced"/>
</dbReference>
<name>A0A1I7TC25_9PELO</name>
<evidence type="ECO:0000313" key="2">
    <source>
        <dbReference type="WBParaSite" id="Csp11.Scaffold577.g4483.t1"/>
    </source>
</evidence>
<protein>
    <submittedName>
        <fullName evidence="2">Ovule protein</fullName>
    </submittedName>
</protein>